<dbReference type="EMBL" id="CM037151">
    <property type="protein sequence ID" value="KAH7842168.1"/>
    <property type="molecule type" value="Genomic_DNA"/>
</dbReference>
<proteinExistence type="predicted"/>
<reference evidence="1 2" key="1">
    <citation type="journal article" date="2021" name="Hortic Res">
        <title>High-quality reference genome and annotation aids understanding of berry development for evergreen blueberry (Vaccinium darrowii).</title>
        <authorList>
            <person name="Yu J."/>
            <person name="Hulse-Kemp A.M."/>
            <person name="Babiker E."/>
            <person name="Staton M."/>
        </authorList>
    </citation>
    <scope>NUCLEOTIDE SEQUENCE [LARGE SCALE GENOMIC DNA]</scope>
    <source>
        <strain evidence="2">cv. NJ 8807/NJ 8810</strain>
        <tissue evidence="1">Young leaf</tissue>
    </source>
</reference>
<gene>
    <name evidence="1" type="ORF">Vadar_002224</name>
</gene>
<organism evidence="1 2">
    <name type="scientific">Vaccinium darrowii</name>
    <dbReference type="NCBI Taxonomy" id="229202"/>
    <lineage>
        <taxon>Eukaryota</taxon>
        <taxon>Viridiplantae</taxon>
        <taxon>Streptophyta</taxon>
        <taxon>Embryophyta</taxon>
        <taxon>Tracheophyta</taxon>
        <taxon>Spermatophyta</taxon>
        <taxon>Magnoliopsida</taxon>
        <taxon>eudicotyledons</taxon>
        <taxon>Gunneridae</taxon>
        <taxon>Pentapetalae</taxon>
        <taxon>asterids</taxon>
        <taxon>Ericales</taxon>
        <taxon>Ericaceae</taxon>
        <taxon>Vaccinioideae</taxon>
        <taxon>Vaccinieae</taxon>
        <taxon>Vaccinium</taxon>
    </lineage>
</organism>
<name>A0ACB7XML3_9ERIC</name>
<sequence length="142" mass="15808">MDIDHQVEQEDPFLEFIDYAKSELSPDRDESVGPGWTWIASRILKTCTAYSSGVTAAILLSDLSQDQDDDAMLIGAQFCSDSFSSISLDAVNQGISYSLYARMDLFDRNGPNMVQTGANALHMRSMRNLNPTQMECLHYIVA</sequence>
<keyword evidence="2" id="KW-1185">Reference proteome</keyword>
<evidence type="ECO:0000313" key="1">
    <source>
        <dbReference type="EMBL" id="KAH7842168.1"/>
    </source>
</evidence>
<protein>
    <submittedName>
        <fullName evidence="1">Uncharacterized protein</fullName>
    </submittedName>
</protein>
<dbReference type="Proteomes" id="UP000828048">
    <property type="component" value="Chromosome 1"/>
</dbReference>
<comment type="caution">
    <text evidence="1">The sequence shown here is derived from an EMBL/GenBank/DDBJ whole genome shotgun (WGS) entry which is preliminary data.</text>
</comment>
<evidence type="ECO:0000313" key="2">
    <source>
        <dbReference type="Proteomes" id="UP000828048"/>
    </source>
</evidence>
<accession>A0ACB7XML3</accession>